<name>A0AB39FVX0_9BURK</name>
<sequence>MTQIDDFFRSRLDQMIDLRKPLAVLATHIPWQELEASVAHRFARQVRTGKKVSDMDLFGPTVAVVGGGVSNAGRPRLPMRLMISLLYLKHTFNESDEGVCERWSETPVWQYFSG</sequence>
<protein>
    <submittedName>
        <fullName evidence="3">Transposase</fullName>
    </submittedName>
</protein>
<dbReference type="Pfam" id="PF05598">
    <property type="entry name" value="DUF772"/>
    <property type="match status" value="1"/>
</dbReference>
<evidence type="ECO:0000313" key="3">
    <source>
        <dbReference type="EMBL" id="XDJ82664.1"/>
    </source>
</evidence>
<feature type="domain" description="Transposase InsH N-terminal" evidence="1">
    <location>
        <begin position="11"/>
        <end position="114"/>
    </location>
</feature>
<dbReference type="PANTHER" id="PTHR33803">
    <property type="entry name" value="IS1478 TRANSPOSASE"/>
    <property type="match status" value="1"/>
</dbReference>
<organism evidence="3">
    <name type="scientific">Castellaniella ginsengisoli</name>
    <dbReference type="NCBI Taxonomy" id="546114"/>
    <lineage>
        <taxon>Bacteria</taxon>
        <taxon>Pseudomonadati</taxon>
        <taxon>Pseudomonadota</taxon>
        <taxon>Betaproteobacteria</taxon>
        <taxon>Burkholderiales</taxon>
        <taxon>Alcaligenaceae</taxon>
        <taxon>Castellaniella</taxon>
    </lineage>
</organism>
<proteinExistence type="predicted"/>
<gene>
    <name evidence="3" type="ORF">ABRY96_00030</name>
    <name evidence="2" type="ORF">ABRY97_01340</name>
</gene>
<evidence type="ECO:0000313" key="2">
    <source>
        <dbReference type="EMBL" id="XDJ74839.1"/>
    </source>
</evidence>
<dbReference type="EMBL" id="CP158266">
    <property type="protein sequence ID" value="XDJ82664.1"/>
    <property type="molecule type" value="Genomic_DNA"/>
</dbReference>
<dbReference type="PANTHER" id="PTHR33803:SF3">
    <property type="entry name" value="BLL1974 PROTEIN"/>
    <property type="match status" value="1"/>
</dbReference>
<evidence type="ECO:0000259" key="1">
    <source>
        <dbReference type="Pfam" id="PF05598"/>
    </source>
</evidence>
<dbReference type="InterPro" id="IPR008490">
    <property type="entry name" value="Transposase_InsH_N"/>
</dbReference>
<accession>A0AB39FVX0</accession>
<dbReference type="EMBL" id="CP158264">
    <property type="protein sequence ID" value="XDJ74839.1"/>
    <property type="molecule type" value="Genomic_DNA"/>
</dbReference>
<reference evidence="3" key="1">
    <citation type="submission" date="2024-05" db="EMBL/GenBank/DDBJ databases">
        <authorList>
            <person name="Luo Y.-C."/>
            <person name="Nicholds J."/>
            <person name="Mortimer T."/>
            <person name="Maboni G."/>
        </authorList>
    </citation>
    <scope>NUCLEOTIDE SEQUENCE</scope>
    <source>
        <strain evidence="3">143751</strain>
        <strain evidence="2">143811</strain>
    </source>
</reference>
<dbReference type="AlphaFoldDB" id="A0AB39FVX0"/>